<comment type="caution">
    <text evidence="11">The sequence shown here is derived from an EMBL/GenBank/DDBJ whole genome shotgun (WGS) entry which is preliminary data.</text>
</comment>
<dbReference type="EMBL" id="SBHS01000033">
    <property type="protein sequence ID" value="TWU72024.1"/>
    <property type="molecule type" value="Genomic_DNA"/>
</dbReference>
<dbReference type="GO" id="GO:0005524">
    <property type="term" value="F:ATP binding"/>
    <property type="evidence" value="ECO:0007669"/>
    <property type="project" value="InterPro"/>
</dbReference>
<evidence type="ECO:0000256" key="4">
    <source>
        <dbReference type="ARBA" id="ARBA00013948"/>
    </source>
</evidence>
<protein>
    <recommendedName>
        <fullName evidence="5">EKC/KEOPS complex subunit BUD32</fullName>
        <ecNumber evidence="3">2.7.11.1</ecNumber>
    </recommendedName>
    <alternativeName>
        <fullName evidence="6 7">Atypical Serine/threonine protein kinase BUD32</fullName>
    </alternativeName>
    <alternativeName>
        <fullName evidence="4">EKC/KEOPS complex subunit bud32</fullName>
    </alternativeName>
</protein>
<dbReference type="InterPro" id="IPR011009">
    <property type="entry name" value="Kinase-like_dom_sf"/>
</dbReference>
<dbReference type="Proteomes" id="UP000317257">
    <property type="component" value="Unassembled WGS sequence"/>
</dbReference>
<evidence type="ECO:0000313" key="11">
    <source>
        <dbReference type="EMBL" id="TWU72024.1"/>
    </source>
</evidence>
<dbReference type="AlphaFoldDB" id="A0A5C6G3G1"/>
<comment type="function">
    <text evidence="1">Component of the EKC/KEOPS complex that is required for the formation of a threonylcarbamoyl group on adenosine at position 37 (t(6)A37) in tRNAs that read codons beginning with adenine. The complex is probably involved in the transfer of the threonylcarbamoyl moiety of threonylcarbamoyl-AMP (TC-AMP) to the N6 group of A37. BUD32 has ATPase activity in the context of the EKC/KEOPS complex and likely plays a supporting role to the catalytic subunit KAE1. The EKC/KEOPS complex also promotes both telomere uncapping and telomere elongation. The complex is required for efficient recruitment of transcriptional coactivators.</text>
</comment>
<dbReference type="InterPro" id="IPR051681">
    <property type="entry name" value="Ser/Thr_Kinases-Pseudokinases"/>
</dbReference>
<dbReference type="PANTHER" id="PTHR44329">
    <property type="entry name" value="SERINE/THREONINE-PROTEIN KINASE TNNI3K-RELATED"/>
    <property type="match status" value="1"/>
</dbReference>
<gene>
    <name evidence="11" type="ORF">ED733_000730</name>
</gene>
<evidence type="ECO:0000256" key="7">
    <source>
        <dbReference type="ARBA" id="ARBA00033194"/>
    </source>
</evidence>
<comment type="catalytic activity">
    <reaction evidence="9">
        <text>L-seryl-[protein] + ATP = O-phospho-L-seryl-[protein] + ADP + H(+)</text>
        <dbReference type="Rhea" id="RHEA:17989"/>
        <dbReference type="Rhea" id="RHEA-COMP:9863"/>
        <dbReference type="Rhea" id="RHEA-COMP:11604"/>
        <dbReference type="ChEBI" id="CHEBI:15378"/>
        <dbReference type="ChEBI" id="CHEBI:29999"/>
        <dbReference type="ChEBI" id="CHEBI:30616"/>
        <dbReference type="ChEBI" id="CHEBI:83421"/>
        <dbReference type="ChEBI" id="CHEBI:456216"/>
        <dbReference type="EC" id="2.7.11.1"/>
    </reaction>
</comment>
<dbReference type="EC" id="2.7.11.1" evidence="3"/>
<comment type="subunit">
    <text evidence="2">Component of the EKC/KEOPS complex composed of at least BUD32, CGI121, GON7, KAE1 and PCC1; the whole complex dimerizes.</text>
</comment>
<dbReference type="Pfam" id="PF00069">
    <property type="entry name" value="Pkinase"/>
    <property type="match status" value="1"/>
</dbReference>
<accession>A0A5C6G3G1</accession>
<dbReference type="Gene3D" id="1.10.510.10">
    <property type="entry name" value="Transferase(Phosphotransferase) domain 1"/>
    <property type="match status" value="1"/>
</dbReference>
<sequence length="287" mass="32349">MRRIMTTRPWRRELSPALPENAYQIPDRHDIPHGKIYYITKGHFIGCGATSFVEKLSSGNIVKSPKPNPYCPHEEVRCRQELMVEFEVYRRIGRSSRVPALIDWDADSHCLILEYLENGDLVSYLRQHASRATAKQRQDWTVQAAEALAVVHEADVIHCDVTPRNFILNGTLELHIADFAGSSVAGSLPTVTTSPRFQPPGWSWKRKPEVGDDIFALGSVLYFIMHGHEPYPDMSEDEAERRFSEGDFPDVSSLPCGHIIRGCWTGDCKNARHVGSALATLYTVEST</sequence>
<evidence type="ECO:0000313" key="12">
    <source>
        <dbReference type="Proteomes" id="UP000317257"/>
    </source>
</evidence>
<evidence type="ECO:0000256" key="9">
    <source>
        <dbReference type="ARBA" id="ARBA00048679"/>
    </source>
</evidence>
<evidence type="ECO:0000256" key="8">
    <source>
        <dbReference type="ARBA" id="ARBA00047899"/>
    </source>
</evidence>
<reference evidence="12" key="1">
    <citation type="submission" date="2018-12" db="EMBL/GenBank/DDBJ databases">
        <title>The complete genome of Metarhizium rileyi, a key fungal pathogen of Lepidoptera.</title>
        <authorList>
            <person name="Binneck E."/>
            <person name="Lastra C.C.L."/>
            <person name="Sosa-Gomez D.R."/>
        </authorList>
    </citation>
    <scope>NUCLEOTIDE SEQUENCE [LARGE SCALE GENOMIC DNA]</scope>
    <source>
        <strain evidence="12">Cep018-CH2</strain>
    </source>
</reference>
<evidence type="ECO:0000256" key="3">
    <source>
        <dbReference type="ARBA" id="ARBA00012513"/>
    </source>
</evidence>
<dbReference type="PROSITE" id="PS00109">
    <property type="entry name" value="PROTEIN_KINASE_TYR"/>
    <property type="match status" value="1"/>
</dbReference>
<evidence type="ECO:0000259" key="10">
    <source>
        <dbReference type="PROSITE" id="PS50011"/>
    </source>
</evidence>
<dbReference type="InterPro" id="IPR008266">
    <property type="entry name" value="Tyr_kinase_AS"/>
</dbReference>
<evidence type="ECO:0000256" key="6">
    <source>
        <dbReference type="ARBA" id="ARBA00030980"/>
    </source>
</evidence>
<evidence type="ECO:0000256" key="1">
    <source>
        <dbReference type="ARBA" id="ARBA00003747"/>
    </source>
</evidence>
<feature type="domain" description="Protein kinase" evidence="10">
    <location>
        <begin position="39"/>
        <end position="287"/>
    </location>
</feature>
<dbReference type="InterPro" id="IPR000719">
    <property type="entry name" value="Prot_kinase_dom"/>
</dbReference>
<dbReference type="PROSITE" id="PS50011">
    <property type="entry name" value="PROTEIN_KINASE_DOM"/>
    <property type="match status" value="1"/>
</dbReference>
<dbReference type="SUPFAM" id="SSF56112">
    <property type="entry name" value="Protein kinase-like (PK-like)"/>
    <property type="match status" value="1"/>
</dbReference>
<comment type="catalytic activity">
    <reaction evidence="8">
        <text>L-threonyl-[protein] + ATP = O-phospho-L-threonyl-[protein] + ADP + H(+)</text>
        <dbReference type="Rhea" id="RHEA:46608"/>
        <dbReference type="Rhea" id="RHEA-COMP:11060"/>
        <dbReference type="Rhea" id="RHEA-COMP:11605"/>
        <dbReference type="ChEBI" id="CHEBI:15378"/>
        <dbReference type="ChEBI" id="CHEBI:30013"/>
        <dbReference type="ChEBI" id="CHEBI:30616"/>
        <dbReference type="ChEBI" id="CHEBI:61977"/>
        <dbReference type="ChEBI" id="CHEBI:456216"/>
        <dbReference type="EC" id="2.7.11.1"/>
    </reaction>
</comment>
<dbReference type="PANTHER" id="PTHR44329:SF214">
    <property type="entry name" value="PROTEIN KINASE DOMAIN-CONTAINING PROTEIN"/>
    <property type="match status" value="1"/>
</dbReference>
<name>A0A5C6G3G1_METRR</name>
<evidence type="ECO:0000256" key="5">
    <source>
        <dbReference type="ARBA" id="ARBA00019973"/>
    </source>
</evidence>
<organism evidence="11 12">
    <name type="scientific">Metarhizium rileyi (strain RCEF 4871)</name>
    <name type="common">Nomuraea rileyi</name>
    <dbReference type="NCBI Taxonomy" id="1649241"/>
    <lineage>
        <taxon>Eukaryota</taxon>
        <taxon>Fungi</taxon>
        <taxon>Dikarya</taxon>
        <taxon>Ascomycota</taxon>
        <taxon>Pezizomycotina</taxon>
        <taxon>Sordariomycetes</taxon>
        <taxon>Hypocreomycetidae</taxon>
        <taxon>Hypocreales</taxon>
        <taxon>Clavicipitaceae</taxon>
        <taxon>Metarhizium</taxon>
    </lineage>
</organism>
<evidence type="ECO:0000256" key="2">
    <source>
        <dbReference type="ARBA" id="ARBA00011534"/>
    </source>
</evidence>
<dbReference type="GO" id="GO:0004674">
    <property type="term" value="F:protein serine/threonine kinase activity"/>
    <property type="evidence" value="ECO:0007669"/>
    <property type="project" value="UniProtKB-EC"/>
</dbReference>
<proteinExistence type="predicted"/>